<sequence length="254" mass="29034">MTLDYHFKVEQEAGSSTFAFFGFNGTAGVWRISAIKEAGGWDDRTTVEDMDLAVRAGLKGWKFVYVGDVKQEVSLWWKLYLLYSFFLVRKVVAHVVPFVLYCVVIPFSVLIPEIKIPAWGVVYIPTAITILYAVRNPSSIHFIPFWILFENVMSFHRTKATFIGLLELGSVNEWVVTEKLGSVSNTKPVPQILEKPRCRFWDRWTVSELLFAVFLFVCATYNLVYGSDFYFIYIYLQAITFIIVGTGFCGTSNS</sequence>
<keyword evidence="2" id="KW-0328">Glycosyltransferase</keyword>
<keyword evidence="3" id="KW-0808">Transferase</keyword>
<proteinExistence type="predicted"/>
<keyword evidence="10" id="KW-1185">Reference proteome</keyword>
<feature type="transmembrane region" description="Helical" evidence="8">
    <location>
        <begin position="204"/>
        <end position="224"/>
    </location>
</feature>
<reference evidence="9 10" key="1">
    <citation type="submission" date="2017-09" db="EMBL/GenBank/DDBJ databases">
        <authorList>
            <consortium name="International Durum Wheat Genome Sequencing Consortium (IDWGSC)"/>
            <person name="Milanesi L."/>
        </authorList>
    </citation>
    <scope>NUCLEOTIDE SEQUENCE [LARGE SCALE GENOMIC DNA]</scope>
    <source>
        <strain evidence="10">cv. Svevo</strain>
    </source>
</reference>
<dbReference type="EMBL" id="LT934124">
    <property type="protein sequence ID" value="VAI84498.1"/>
    <property type="molecule type" value="Genomic_DNA"/>
</dbReference>
<evidence type="ECO:0000313" key="9">
    <source>
        <dbReference type="EMBL" id="VAI84498.1"/>
    </source>
</evidence>
<dbReference type="PANTHER" id="PTHR32044">
    <property type="entry name" value="GLUCOMANNAN 4-BETA-MANNOSYLTRANSFERASE 9"/>
    <property type="match status" value="1"/>
</dbReference>
<feature type="transmembrane region" description="Helical" evidence="8">
    <location>
        <begin position="230"/>
        <end position="250"/>
    </location>
</feature>
<evidence type="ECO:0000256" key="5">
    <source>
        <dbReference type="ARBA" id="ARBA00022989"/>
    </source>
</evidence>
<protein>
    <recommendedName>
        <fullName evidence="11">Glycosyltransferase 2-like domain-containing protein</fullName>
    </recommendedName>
</protein>
<evidence type="ECO:0000256" key="7">
    <source>
        <dbReference type="ARBA" id="ARBA00023136"/>
    </source>
</evidence>
<dbReference type="GO" id="GO:0000139">
    <property type="term" value="C:Golgi membrane"/>
    <property type="evidence" value="ECO:0007669"/>
    <property type="project" value="UniProtKB-SubCell"/>
</dbReference>
<evidence type="ECO:0000256" key="2">
    <source>
        <dbReference type="ARBA" id="ARBA00022676"/>
    </source>
</evidence>
<dbReference type="Gene3D" id="3.90.550.10">
    <property type="entry name" value="Spore Coat Polysaccharide Biosynthesis Protein SpsA, Chain A"/>
    <property type="match status" value="1"/>
</dbReference>
<evidence type="ECO:0000256" key="1">
    <source>
        <dbReference type="ARBA" id="ARBA00004394"/>
    </source>
</evidence>
<evidence type="ECO:0008006" key="11">
    <source>
        <dbReference type="Google" id="ProtNLM"/>
    </source>
</evidence>
<evidence type="ECO:0000256" key="6">
    <source>
        <dbReference type="ARBA" id="ARBA00023034"/>
    </source>
</evidence>
<evidence type="ECO:0000256" key="8">
    <source>
        <dbReference type="SAM" id="Phobius"/>
    </source>
</evidence>
<keyword evidence="5 8" id="KW-1133">Transmembrane helix</keyword>
<organism evidence="9 10">
    <name type="scientific">Triticum turgidum subsp. durum</name>
    <name type="common">Durum wheat</name>
    <name type="synonym">Triticum durum</name>
    <dbReference type="NCBI Taxonomy" id="4567"/>
    <lineage>
        <taxon>Eukaryota</taxon>
        <taxon>Viridiplantae</taxon>
        <taxon>Streptophyta</taxon>
        <taxon>Embryophyta</taxon>
        <taxon>Tracheophyta</taxon>
        <taxon>Spermatophyta</taxon>
        <taxon>Magnoliopsida</taxon>
        <taxon>Liliopsida</taxon>
        <taxon>Poales</taxon>
        <taxon>Poaceae</taxon>
        <taxon>BOP clade</taxon>
        <taxon>Pooideae</taxon>
        <taxon>Triticodae</taxon>
        <taxon>Triticeae</taxon>
        <taxon>Triticinae</taxon>
        <taxon>Triticum</taxon>
    </lineage>
</organism>
<gene>
    <name evidence="9" type="ORF">TRITD_7Bv1G038920</name>
</gene>
<dbReference type="Proteomes" id="UP000324705">
    <property type="component" value="Chromosome 7B"/>
</dbReference>
<dbReference type="AlphaFoldDB" id="A0A9R0ZUW4"/>
<keyword evidence="4 8" id="KW-0812">Transmembrane</keyword>
<keyword evidence="7 8" id="KW-0472">Membrane</keyword>
<evidence type="ECO:0000256" key="3">
    <source>
        <dbReference type="ARBA" id="ARBA00022679"/>
    </source>
</evidence>
<comment type="subcellular location">
    <subcellularLocation>
        <location evidence="1">Golgi apparatus membrane</location>
    </subcellularLocation>
</comment>
<dbReference type="InterPro" id="IPR029044">
    <property type="entry name" value="Nucleotide-diphossugar_trans"/>
</dbReference>
<evidence type="ECO:0000313" key="10">
    <source>
        <dbReference type="Proteomes" id="UP000324705"/>
    </source>
</evidence>
<accession>A0A9R0ZUW4</accession>
<dbReference type="SUPFAM" id="SSF53448">
    <property type="entry name" value="Nucleotide-diphospho-sugar transferases"/>
    <property type="match status" value="1"/>
</dbReference>
<evidence type="ECO:0000256" key="4">
    <source>
        <dbReference type="ARBA" id="ARBA00022692"/>
    </source>
</evidence>
<dbReference type="Gramene" id="TRITD7Bv1G038920.6">
    <property type="protein sequence ID" value="TRITD7Bv1G038920.6"/>
    <property type="gene ID" value="TRITD7Bv1G038920"/>
</dbReference>
<dbReference type="PANTHER" id="PTHR32044:SF98">
    <property type="entry name" value="GLUCOMANNAN 4-BETA-MANNOSYLTRANSFERASE 3-RELATED"/>
    <property type="match status" value="1"/>
</dbReference>
<dbReference type="GO" id="GO:0051753">
    <property type="term" value="F:mannan synthase activity"/>
    <property type="evidence" value="ECO:0007669"/>
    <property type="project" value="TreeGrafter"/>
</dbReference>
<name>A0A9R0ZUW4_TRITD</name>
<keyword evidence="6" id="KW-0333">Golgi apparatus</keyword>
<feature type="transmembrane region" description="Helical" evidence="8">
    <location>
        <begin position="116"/>
        <end position="134"/>
    </location>
</feature>
<feature type="transmembrane region" description="Helical" evidence="8">
    <location>
        <begin position="91"/>
        <end position="110"/>
    </location>
</feature>